<dbReference type="Gene3D" id="3.40.50.1820">
    <property type="entry name" value="alpha/beta hydrolase"/>
    <property type="match status" value="1"/>
</dbReference>
<comment type="caution">
    <text evidence="3">The sequence shown here is derived from an EMBL/GenBank/DDBJ whole genome shotgun (WGS) entry which is preliminary data.</text>
</comment>
<organism evidence="3 4">
    <name type="scientific">Antarcticimicrobium luteum</name>
    <dbReference type="NCBI Taxonomy" id="2547397"/>
    <lineage>
        <taxon>Bacteria</taxon>
        <taxon>Pseudomonadati</taxon>
        <taxon>Pseudomonadota</taxon>
        <taxon>Alphaproteobacteria</taxon>
        <taxon>Rhodobacterales</taxon>
        <taxon>Paracoccaceae</taxon>
        <taxon>Antarcticimicrobium</taxon>
    </lineage>
</organism>
<proteinExistence type="predicted"/>
<dbReference type="AlphaFoldDB" id="A0A4R5VHN1"/>
<gene>
    <name evidence="3" type="ORF">E1832_02635</name>
</gene>
<dbReference type="EMBL" id="SMUV01000043">
    <property type="protein sequence ID" value="TDK51808.1"/>
    <property type="molecule type" value="Genomic_DNA"/>
</dbReference>
<dbReference type="InterPro" id="IPR049492">
    <property type="entry name" value="BD-FAE-like_dom"/>
</dbReference>
<dbReference type="PANTHER" id="PTHR48081">
    <property type="entry name" value="AB HYDROLASE SUPERFAMILY PROTEIN C4A8.06C"/>
    <property type="match status" value="1"/>
</dbReference>
<evidence type="ECO:0000313" key="4">
    <source>
        <dbReference type="Proteomes" id="UP000295301"/>
    </source>
</evidence>
<accession>A0A4R5VHN1</accession>
<dbReference type="OrthoDB" id="9771666at2"/>
<dbReference type="InterPro" id="IPR029058">
    <property type="entry name" value="AB_hydrolase_fold"/>
</dbReference>
<evidence type="ECO:0000313" key="3">
    <source>
        <dbReference type="EMBL" id="TDK51808.1"/>
    </source>
</evidence>
<dbReference type="GO" id="GO:0016787">
    <property type="term" value="F:hydrolase activity"/>
    <property type="evidence" value="ECO:0007669"/>
    <property type="project" value="UniProtKB-KW"/>
</dbReference>
<dbReference type="Pfam" id="PF20434">
    <property type="entry name" value="BD-FAE"/>
    <property type="match status" value="1"/>
</dbReference>
<protein>
    <submittedName>
        <fullName evidence="3">Alpha/beta fold hydrolase</fullName>
    </submittedName>
</protein>
<dbReference type="SUPFAM" id="SSF53474">
    <property type="entry name" value="alpha/beta-Hydrolases"/>
    <property type="match status" value="1"/>
</dbReference>
<evidence type="ECO:0000259" key="2">
    <source>
        <dbReference type="Pfam" id="PF20434"/>
    </source>
</evidence>
<keyword evidence="1 3" id="KW-0378">Hydrolase</keyword>
<reference evidence="3 4" key="1">
    <citation type="submission" date="2019-03" db="EMBL/GenBank/DDBJ databases">
        <title>Ruegeria lutea sp. nov., a novel strain, isolated from marine sediment, the Masan Bay, South Korea.</title>
        <authorList>
            <person name="Kim J."/>
            <person name="Kim D.-Y."/>
            <person name="Lee S.-S."/>
        </authorList>
    </citation>
    <scope>NUCLEOTIDE SEQUENCE [LARGE SCALE GENOMIC DNA]</scope>
    <source>
        <strain evidence="3 4">318-1</strain>
    </source>
</reference>
<dbReference type="InterPro" id="IPR050300">
    <property type="entry name" value="GDXG_lipolytic_enzyme"/>
</dbReference>
<name>A0A4R5VHN1_9RHOB</name>
<dbReference type="Proteomes" id="UP000295301">
    <property type="component" value="Unassembled WGS sequence"/>
</dbReference>
<evidence type="ECO:0000256" key="1">
    <source>
        <dbReference type="ARBA" id="ARBA00022801"/>
    </source>
</evidence>
<keyword evidence="4" id="KW-1185">Reference proteome</keyword>
<dbReference type="RefSeq" id="WP_133358189.1">
    <property type="nucleotide sequence ID" value="NZ_SMUV01000043.1"/>
</dbReference>
<dbReference type="PANTHER" id="PTHR48081:SF33">
    <property type="entry name" value="KYNURENINE FORMAMIDASE"/>
    <property type="match status" value="1"/>
</dbReference>
<sequence>MATQAQTAWPIDWDEAFDNAGHVPGAADLAARWTGAAAAFRDAARADLDLGYGPGARNRFDLFRPEGAVAGLIVFVHGGYWHKFDKSHWSHLAAGPLAAGWAVAMPSYTLAPEGRVSQMTGEVGQAIAAAAARVAGPIRLIGHSAGGHLVSRMACANAPLTQEMTARLDRVISLSGLHDLRPLLGTRMNDILGLTPEEAAAESAALLTPRMDLDTLFWVGAAERPEFLRQTRLIAEVWGEGGARVRDHYDPGHNHFTVAGELARPDSDLVQALVG</sequence>
<feature type="domain" description="BD-FAE-like" evidence="2">
    <location>
        <begin position="64"/>
        <end position="185"/>
    </location>
</feature>